<comment type="caution">
    <text evidence="1">The sequence shown here is derived from an EMBL/GenBank/DDBJ whole genome shotgun (WGS) entry which is preliminary data.</text>
</comment>
<reference evidence="1 2" key="1">
    <citation type="submission" date="2021-01" db="EMBL/GenBank/DDBJ databases">
        <title>Chromosome-level genome assembly of a human fungal pathogen reveals clustering of transcriptionally co-regulated genes.</title>
        <authorList>
            <person name="Voorhies M."/>
            <person name="Cohen S."/>
            <person name="Shea T.P."/>
            <person name="Petrus S."/>
            <person name="Munoz J.F."/>
            <person name="Poplawski S."/>
            <person name="Goldman W.E."/>
            <person name="Michael T."/>
            <person name="Cuomo C.A."/>
            <person name="Sil A."/>
            <person name="Beyhan S."/>
        </authorList>
    </citation>
    <scope>NUCLEOTIDE SEQUENCE [LARGE SCALE GENOMIC DNA]</scope>
    <source>
        <strain evidence="1 2">G184AR</strain>
    </source>
</reference>
<name>A0A8H8D905_AJECA</name>
<dbReference type="AlphaFoldDB" id="A0A8H8D905"/>
<accession>A0A8H8D905</accession>
<dbReference type="VEuPathDB" id="FungiDB:I7I52_02316"/>
<organism evidence="1 2">
    <name type="scientific">Ajellomyces capsulatus</name>
    <name type="common">Darling's disease fungus</name>
    <name type="synonym">Histoplasma capsulatum</name>
    <dbReference type="NCBI Taxonomy" id="5037"/>
    <lineage>
        <taxon>Eukaryota</taxon>
        <taxon>Fungi</taxon>
        <taxon>Dikarya</taxon>
        <taxon>Ascomycota</taxon>
        <taxon>Pezizomycotina</taxon>
        <taxon>Eurotiomycetes</taxon>
        <taxon>Eurotiomycetidae</taxon>
        <taxon>Onygenales</taxon>
        <taxon>Ajellomycetaceae</taxon>
        <taxon>Histoplasma</taxon>
    </lineage>
</organism>
<proteinExistence type="predicted"/>
<evidence type="ECO:0000313" key="2">
    <source>
        <dbReference type="Proteomes" id="UP000670092"/>
    </source>
</evidence>
<sequence>MWDHGSFSQLEVKLMLGIIWREVKNRGGCGRGRDEREERETEREKFKLSSLGHCSQRYLFESLVAAADCGVSWME</sequence>
<dbReference type="Proteomes" id="UP000670092">
    <property type="component" value="Unassembled WGS sequence"/>
</dbReference>
<protein>
    <submittedName>
        <fullName evidence="1">Uncharacterized protein</fullName>
    </submittedName>
</protein>
<gene>
    <name evidence="1" type="ORF">I7I52_02316</name>
</gene>
<evidence type="ECO:0000313" key="1">
    <source>
        <dbReference type="EMBL" id="KAG5304098.1"/>
    </source>
</evidence>
<dbReference type="EMBL" id="JAEVHI010000001">
    <property type="protein sequence ID" value="KAG5304098.1"/>
    <property type="molecule type" value="Genomic_DNA"/>
</dbReference>